<accession>A0A2U1BEJ6</accession>
<comment type="caution">
    <text evidence="1">The sequence shown here is derived from an EMBL/GenBank/DDBJ whole genome shotgun (WGS) entry which is preliminary data.</text>
</comment>
<sequence length="73" mass="7960">MSDVKIITHGGTAEIYVDGVPMHDKCQSFSFKQSTRCAGVLRLSLLCNSVSIDGRDVGVITNREEKRKSTSSV</sequence>
<dbReference type="GeneID" id="93229088"/>
<evidence type="ECO:0000313" key="2">
    <source>
        <dbReference type="Proteomes" id="UP000245778"/>
    </source>
</evidence>
<proteinExistence type="predicted"/>
<evidence type="ECO:0000313" key="1">
    <source>
        <dbReference type="EMBL" id="PVY47027.1"/>
    </source>
</evidence>
<gene>
    <name evidence="1" type="ORF">C7373_11130</name>
</gene>
<dbReference type="EMBL" id="QEKK01000011">
    <property type="protein sequence ID" value="PVY47027.1"/>
    <property type="molecule type" value="Genomic_DNA"/>
</dbReference>
<dbReference type="RefSeq" id="WP_129868823.1">
    <property type="nucleotide sequence ID" value="NZ_CP011524.1"/>
</dbReference>
<protein>
    <submittedName>
        <fullName evidence="1">Uncharacterized protein</fullName>
    </submittedName>
</protein>
<reference evidence="1 2" key="1">
    <citation type="submission" date="2018-04" db="EMBL/GenBank/DDBJ databases">
        <title>Genomic Encyclopedia of Type Strains, Phase IV (KMG-IV): sequencing the most valuable type-strain genomes for metagenomic binning, comparative biology and taxonomic classification.</title>
        <authorList>
            <person name="Goeker M."/>
        </authorList>
    </citation>
    <scope>NUCLEOTIDE SEQUENCE [LARGE SCALE GENOMIC DNA]</scope>
    <source>
        <strain evidence="1 2">DSM 26588</strain>
    </source>
</reference>
<dbReference type="AlphaFoldDB" id="A0A2U1BEJ6"/>
<dbReference type="Proteomes" id="UP000245778">
    <property type="component" value="Unassembled WGS sequence"/>
</dbReference>
<name>A0A2U1BEJ6_9FIRM</name>
<organism evidence="1 2">
    <name type="scientific">Intestinimonas butyriciproducens</name>
    <dbReference type="NCBI Taxonomy" id="1297617"/>
    <lineage>
        <taxon>Bacteria</taxon>
        <taxon>Bacillati</taxon>
        <taxon>Bacillota</taxon>
        <taxon>Clostridia</taxon>
        <taxon>Eubacteriales</taxon>
        <taxon>Intestinimonas</taxon>
    </lineage>
</organism>